<proteinExistence type="inferred from homology"/>
<keyword evidence="11" id="KW-0511">Multifunctional enzyme</keyword>
<evidence type="ECO:0000256" key="6">
    <source>
        <dbReference type="ARBA" id="ARBA00022619"/>
    </source>
</evidence>
<dbReference type="Pfam" id="PF00383">
    <property type="entry name" value="dCMP_cyt_deam_1"/>
    <property type="match status" value="1"/>
</dbReference>
<keyword evidence="10 12" id="KW-0560">Oxidoreductase</keyword>
<dbReference type="SUPFAM" id="SSF53927">
    <property type="entry name" value="Cytidine deaminase-like"/>
    <property type="match status" value="1"/>
</dbReference>
<comment type="catalytic activity">
    <reaction evidence="12">
        <text>2,5-diamino-6-hydroxy-4-(5-phosphoribosylamino)-pyrimidine + H2O + H(+) = 5-amino-6-(5-phospho-D-ribosylamino)uracil + NH4(+)</text>
        <dbReference type="Rhea" id="RHEA:21868"/>
        <dbReference type="ChEBI" id="CHEBI:15377"/>
        <dbReference type="ChEBI" id="CHEBI:15378"/>
        <dbReference type="ChEBI" id="CHEBI:28938"/>
        <dbReference type="ChEBI" id="CHEBI:58453"/>
        <dbReference type="ChEBI" id="CHEBI:58614"/>
        <dbReference type="EC" id="3.5.4.26"/>
    </reaction>
</comment>
<comment type="similarity">
    <text evidence="5 12">In the C-terminal section; belongs to the HTP reductase family.</text>
</comment>
<dbReference type="InterPro" id="IPR016192">
    <property type="entry name" value="APOBEC/CMP_deaminase_Zn-bd"/>
</dbReference>
<dbReference type="RefSeq" id="WP_423372896.1">
    <property type="nucleotide sequence ID" value="NZ_BSOB01000010.1"/>
</dbReference>
<dbReference type="InterPro" id="IPR002734">
    <property type="entry name" value="RibDG_C"/>
</dbReference>
<comment type="similarity">
    <text evidence="4 12">In the N-terminal section; belongs to the cytidine and deoxycytidylate deaminase family.</text>
</comment>
<dbReference type="InterPro" id="IPR004794">
    <property type="entry name" value="Eubact_RibD"/>
</dbReference>
<feature type="domain" description="CMP/dCMP-type deaminase" evidence="13">
    <location>
        <begin position="5"/>
        <end position="127"/>
    </location>
</feature>
<dbReference type="NCBIfam" id="TIGR00326">
    <property type="entry name" value="eubact_ribD"/>
    <property type="match status" value="1"/>
</dbReference>
<evidence type="ECO:0000313" key="14">
    <source>
        <dbReference type="EMBL" id="GLQ92337.1"/>
    </source>
</evidence>
<dbReference type="PANTHER" id="PTHR38011">
    <property type="entry name" value="DIHYDROFOLATE REDUCTASE FAMILY PROTEIN (AFU_ORTHOLOGUE AFUA_8G06820)"/>
    <property type="match status" value="1"/>
</dbReference>
<accession>A0ABQ5XLU3</accession>
<dbReference type="EMBL" id="BSOB01000010">
    <property type="protein sequence ID" value="GLQ92337.1"/>
    <property type="molecule type" value="Genomic_DNA"/>
</dbReference>
<dbReference type="Proteomes" id="UP001156670">
    <property type="component" value="Unassembled WGS sequence"/>
</dbReference>
<evidence type="ECO:0000256" key="2">
    <source>
        <dbReference type="ARBA" id="ARBA00004882"/>
    </source>
</evidence>
<evidence type="ECO:0000256" key="10">
    <source>
        <dbReference type="ARBA" id="ARBA00023002"/>
    </source>
</evidence>
<dbReference type="PIRSF" id="PIRSF006769">
    <property type="entry name" value="RibD"/>
    <property type="match status" value="1"/>
</dbReference>
<dbReference type="InterPro" id="IPR016193">
    <property type="entry name" value="Cytidine_deaminase-like"/>
</dbReference>
<evidence type="ECO:0000256" key="1">
    <source>
        <dbReference type="ARBA" id="ARBA00002151"/>
    </source>
</evidence>
<evidence type="ECO:0000256" key="12">
    <source>
        <dbReference type="PIRNR" id="PIRNR006769"/>
    </source>
</evidence>
<evidence type="ECO:0000256" key="11">
    <source>
        <dbReference type="ARBA" id="ARBA00023268"/>
    </source>
</evidence>
<comment type="catalytic activity">
    <reaction evidence="12">
        <text>5-amino-6-(5-phospho-D-ribitylamino)uracil + NADP(+) = 5-amino-6-(5-phospho-D-ribosylamino)uracil + NADPH + H(+)</text>
        <dbReference type="Rhea" id="RHEA:17845"/>
        <dbReference type="ChEBI" id="CHEBI:15378"/>
        <dbReference type="ChEBI" id="CHEBI:57783"/>
        <dbReference type="ChEBI" id="CHEBI:58349"/>
        <dbReference type="ChEBI" id="CHEBI:58421"/>
        <dbReference type="ChEBI" id="CHEBI:58453"/>
        <dbReference type="EC" id="1.1.1.193"/>
    </reaction>
</comment>
<dbReference type="SUPFAM" id="SSF53597">
    <property type="entry name" value="Dihydrofolate reductase-like"/>
    <property type="match status" value="1"/>
</dbReference>
<evidence type="ECO:0000256" key="7">
    <source>
        <dbReference type="ARBA" id="ARBA00022723"/>
    </source>
</evidence>
<dbReference type="InterPro" id="IPR002125">
    <property type="entry name" value="CMP_dCMP_dom"/>
</dbReference>
<dbReference type="PANTHER" id="PTHR38011:SF7">
    <property type="entry name" value="2,5-DIAMINO-6-RIBOSYLAMINO-4(3H)-PYRIMIDINONE 5'-PHOSPHATE REDUCTASE"/>
    <property type="match status" value="1"/>
</dbReference>
<dbReference type="NCBIfam" id="TIGR00227">
    <property type="entry name" value="ribD_Cterm"/>
    <property type="match status" value="1"/>
</dbReference>
<comment type="pathway">
    <text evidence="3 12">Cofactor biosynthesis; riboflavin biosynthesis; 5-amino-6-(D-ribitylamino)uracil from GTP: step 3/4.</text>
</comment>
<evidence type="ECO:0000256" key="9">
    <source>
        <dbReference type="ARBA" id="ARBA00022857"/>
    </source>
</evidence>
<evidence type="ECO:0000256" key="5">
    <source>
        <dbReference type="ARBA" id="ARBA00007417"/>
    </source>
</evidence>
<organism evidence="14 15">
    <name type="scientific">Dyella acidisoli</name>
    <dbReference type="NCBI Taxonomy" id="1867834"/>
    <lineage>
        <taxon>Bacteria</taxon>
        <taxon>Pseudomonadati</taxon>
        <taxon>Pseudomonadota</taxon>
        <taxon>Gammaproteobacteria</taxon>
        <taxon>Lysobacterales</taxon>
        <taxon>Rhodanobacteraceae</taxon>
        <taxon>Dyella</taxon>
    </lineage>
</organism>
<dbReference type="Gene3D" id="3.40.430.10">
    <property type="entry name" value="Dihydrofolate Reductase, subunit A"/>
    <property type="match status" value="1"/>
</dbReference>
<dbReference type="PROSITE" id="PS51747">
    <property type="entry name" value="CYT_DCMP_DEAMINASES_2"/>
    <property type="match status" value="1"/>
</dbReference>
<comment type="function">
    <text evidence="1 12">Converts 2,5-diamino-6-(ribosylamino)-4(3h)-pyrimidinone 5'-phosphate into 5-amino-6-(ribosylamino)-2,4(1h,3h)-pyrimidinedione 5'-phosphate.</text>
</comment>
<comment type="pathway">
    <text evidence="2 12">Cofactor biosynthesis; riboflavin biosynthesis; 5-amino-6-(D-ribitylamino)uracil from GTP: step 2/4.</text>
</comment>
<name>A0ABQ5XLU3_9GAMM</name>
<dbReference type="PROSITE" id="PS00903">
    <property type="entry name" value="CYT_DCMP_DEAMINASES_1"/>
    <property type="match status" value="1"/>
</dbReference>
<dbReference type="Gene3D" id="3.40.140.10">
    <property type="entry name" value="Cytidine Deaminase, domain 2"/>
    <property type="match status" value="1"/>
</dbReference>
<dbReference type="InterPro" id="IPR024072">
    <property type="entry name" value="DHFR-like_dom_sf"/>
</dbReference>
<keyword evidence="7 12" id="KW-0479">Metal-binding</keyword>
<gene>
    <name evidence="14" type="primary">ribD</name>
    <name evidence="14" type="ORF">GCM10007901_12880</name>
</gene>
<keyword evidence="6 12" id="KW-0686">Riboflavin biosynthesis</keyword>
<keyword evidence="8 12" id="KW-0862">Zinc</keyword>
<sequence>MTVSVVDAKHMAHALRLAEQGLYTTQPNPRVGCVIAHGERVVGQGWHERAGEPHAEVYALREAGAEARGATAYVTLEPCAHHGRTPPCADALIAAGVGRVVIAAEDPFPQVAGQGIAKLRAAGITVESGLMREAAREINIGFFSRIERHSPWVRVKLAMSLDGRTALANGESKWITGEAARADVQRWRARSSAILSGVGTVLGDNPQLTVRLPAGDLPRETFSPTRVILDRHLRTPAGSHVLDGQTPTLVLHAASAEVTDDRFANVERIAIPEQGDALNLQAVLSLLAGRSCSELHVEAGPTLCGALFAAGLADELLLYIAPIMLGDHARPLMHLPSLSEMASRWSLRVVDQRQIGNDWRLQLRPA</sequence>
<dbReference type="InterPro" id="IPR011549">
    <property type="entry name" value="RibD_C"/>
</dbReference>
<comment type="caution">
    <text evidence="14">The sequence shown here is derived from an EMBL/GenBank/DDBJ whole genome shotgun (WGS) entry which is preliminary data.</text>
</comment>
<protein>
    <recommendedName>
        <fullName evidence="12">Riboflavin biosynthesis protein RibD</fullName>
    </recommendedName>
    <domain>
        <recommendedName>
            <fullName evidence="12">Diaminohydroxyphosphoribosylaminopyrimidine deaminase</fullName>
            <shortName evidence="12">DRAP deaminase</shortName>
            <ecNumber evidence="12">3.5.4.26</ecNumber>
        </recommendedName>
        <alternativeName>
            <fullName evidence="12">Riboflavin-specific deaminase</fullName>
        </alternativeName>
    </domain>
    <domain>
        <recommendedName>
            <fullName evidence="12">5-amino-6-(5-phosphoribosylamino)uracil reductase</fullName>
            <ecNumber evidence="12">1.1.1.193</ecNumber>
        </recommendedName>
        <alternativeName>
            <fullName evidence="12">HTP reductase</fullName>
        </alternativeName>
    </domain>
</protein>
<evidence type="ECO:0000259" key="13">
    <source>
        <dbReference type="PROSITE" id="PS51747"/>
    </source>
</evidence>
<evidence type="ECO:0000256" key="4">
    <source>
        <dbReference type="ARBA" id="ARBA00005259"/>
    </source>
</evidence>
<evidence type="ECO:0000313" key="15">
    <source>
        <dbReference type="Proteomes" id="UP001156670"/>
    </source>
</evidence>
<reference evidence="15" key="1">
    <citation type="journal article" date="2019" name="Int. J. Syst. Evol. Microbiol.">
        <title>The Global Catalogue of Microorganisms (GCM) 10K type strain sequencing project: providing services to taxonomists for standard genome sequencing and annotation.</title>
        <authorList>
            <consortium name="The Broad Institute Genomics Platform"/>
            <consortium name="The Broad Institute Genome Sequencing Center for Infectious Disease"/>
            <person name="Wu L."/>
            <person name="Ma J."/>
        </authorList>
    </citation>
    <scope>NUCLEOTIDE SEQUENCE [LARGE SCALE GENOMIC DNA]</scope>
    <source>
        <strain evidence="15">NBRC 111980</strain>
    </source>
</reference>
<comment type="cofactor">
    <cofactor evidence="12">
        <name>Zn(2+)</name>
        <dbReference type="ChEBI" id="CHEBI:29105"/>
    </cofactor>
    <text evidence="12">Binds 1 zinc ion.</text>
</comment>
<dbReference type="EC" id="3.5.4.26" evidence="12"/>
<evidence type="ECO:0000256" key="8">
    <source>
        <dbReference type="ARBA" id="ARBA00022833"/>
    </source>
</evidence>
<keyword evidence="12" id="KW-0378">Hydrolase</keyword>
<dbReference type="Pfam" id="PF01872">
    <property type="entry name" value="RibD_C"/>
    <property type="match status" value="1"/>
</dbReference>
<keyword evidence="15" id="KW-1185">Reference proteome</keyword>
<dbReference type="InterPro" id="IPR050765">
    <property type="entry name" value="Riboflavin_Biosynth_HTPR"/>
</dbReference>
<evidence type="ECO:0000256" key="3">
    <source>
        <dbReference type="ARBA" id="ARBA00004910"/>
    </source>
</evidence>
<dbReference type="CDD" id="cd01284">
    <property type="entry name" value="Riboflavin_deaminase-reductase"/>
    <property type="match status" value="1"/>
</dbReference>
<dbReference type="EC" id="1.1.1.193" evidence="12"/>
<keyword evidence="9 12" id="KW-0521">NADP</keyword>